<dbReference type="InterPro" id="IPR004211">
    <property type="entry name" value="Endonuclease_7"/>
</dbReference>
<organism evidence="1 2">
    <name type="scientific">Actinomadura alba</name>
    <dbReference type="NCBI Taxonomy" id="406431"/>
    <lineage>
        <taxon>Bacteria</taxon>
        <taxon>Bacillati</taxon>
        <taxon>Actinomycetota</taxon>
        <taxon>Actinomycetes</taxon>
        <taxon>Streptosporangiales</taxon>
        <taxon>Thermomonosporaceae</taxon>
        <taxon>Actinomadura</taxon>
    </lineage>
</organism>
<dbReference type="EMBL" id="JABVEC010000036">
    <property type="protein sequence ID" value="MBC6470072.1"/>
    <property type="molecule type" value="Genomic_DNA"/>
</dbReference>
<keyword evidence="2" id="KW-1185">Reference proteome</keyword>
<dbReference type="Pfam" id="PF02945">
    <property type="entry name" value="Endonuclease_7"/>
    <property type="match status" value="1"/>
</dbReference>
<evidence type="ECO:0000313" key="1">
    <source>
        <dbReference type="EMBL" id="MBC6470072.1"/>
    </source>
</evidence>
<dbReference type="SUPFAM" id="SSF54060">
    <property type="entry name" value="His-Me finger endonucleases"/>
    <property type="match status" value="1"/>
</dbReference>
<comment type="caution">
    <text evidence="1">The sequence shown here is derived from an EMBL/GenBank/DDBJ whole genome shotgun (WGS) entry which is preliminary data.</text>
</comment>
<accession>A0ABR7LYY7</accession>
<dbReference type="Gene3D" id="3.40.1800.10">
    <property type="entry name" value="His-Me finger endonucleases"/>
    <property type="match status" value="1"/>
</dbReference>
<protein>
    <recommendedName>
        <fullName evidence="3">Recombination endonuclease VII</fullName>
    </recommendedName>
</protein>
<dbReference type="InterPro" id="IPR038563">
    <property type="entry name" value="Endonuclease_7_sf"/>
</dbReference>
<evidence type="ECO:0008006" key="3">
    <source>
        <dbReference type="Google" id="ProtNLM"/>
    </source>
</evidence>
<evidence type="ECO:0000313" key="2">
    <source>
        <dbReference type="Proteomes" id="UP000805614"/>
    </source>
</evidence>
<gene>
    <name evidence="1" type="ORF">HKK74_31965</name>
</gene>
<dbReference type="Proteomes" id="UP000805614">
    <property type="component" value="Unassembled WGS sequence"/>
</dbReference>
<dbReference type="InterPro" id="IPR044925">
    <property type="entry name" value="His-Me_finger_sf"/>
</dbReference>
<sequence length="285" mass="31914">MRYPLGRHPIYEFTPCRTCGCTPENQCPGGCNRDPYSRIGTIGLCSACMSQRRALNTFPGTKIHADRRNTPSKEEVEQLGGWRCLICLQEYDYLPDEGGRVLGFFRHADDPAALGLVCSILAPGNISGPGGCAGPLGRIARGTRHGSVRRLKALKEYRDNPLEFGPRPDLVDRRIHRVAENQRSQGVQVTAADVAGMYVAAGDCCQICKLPRTMPPKRNNLHIDHDHEHQRVRGVLCGGCNSSMDLLDRDPLYYERARWLFRDAQGIRSAPWYRTPPWYHDMAPA</sequence>
<reference evidence="1 2" key="1">
    <citation type="submission" date="2020-06" db="EMBL/GenBank/DDBJ databases">
        <title>Actinomadura xiongansis sp. nov., isolated from soil of Baiyangdian.</title>
        <authorList>
            <person name="Zhang X."/>
        </authorList>
    </citation>
    <scope>NUCLEOTIDE SEQUENCE [LARGE SCALE GENOMIC DNA]</scope>
    <source>
        <strain evidence="1 2">HBUM206468</strain>
    </source>
</reference>
<name>A0ABR7LYY7_9ACTN</name>
<proteinExistence type="predicted"/>